<dbReference type="eggNOG" id="COG3437">
    <property type="taxonomic scope" value="Bacteria"/>
</dbReference>
<dbReference type="CDD" id="cd01949">
    <property type="entry name" value="GGDEF"/>
    <property type="match status" value="1"/>
</dbReference>
<dbReference type="AlphaFoldDB" id="F0SX20"/>
<dbReference type="HOGENOM" id="CLU_000445_92_9_9"/>
<dbReference type="InterPro" id="IPR003607">
    <property type="entry name" value="HD/PDEase_dom"/>
</dbReference>
<dbReference type="KEGG" id="sgy:Sgly_1502"/>
<feature type="domain" description="GGDEF" evidence="2">
    <location>
        <begin position="245"/>
        <end position="375"/>
    </location>
</feature>
<keyword evidence="1" id="KW-0472">Membrane</keyword>
<dbReference type="eggNOG" id="COG2199">
    <property type="taxonomic scope" value="Bacteria"/>
</dbReference>
<feature type="domain" description="HD-GYP" evidence="3">
    <location>
        <begin position="366"/>
        <end position="555"/>
    </location>
</feature>
<keyword evidence="1" id="KW-1133">Transmembrane helix</keyword>
<dbReference type="Gene3D" id="3.30.70.270">
    <property type="match status" value="1"/>
</dbReference>
<dbReference type="InterPro" id="IPR000160">
    <property type="entry name" value="GGDEF_dom"/>
</dbReference>
<dbReference type="InterPro" id="IPR043128">
    <property type="entry name" value="Rev_trsase/Diguanyl_cyclase"/>
</dbReference>
<dbReference type="PROSITE" id="PS51832">
    <property type="entry name" value="HD_GYP"/>
    <property type="match status" value="1"/>
</dbReference>
<reference evidence="5" key="2">
    <citation type="submission" date="2011-02" db="EMBL/GenBank/DDBJ databases">
        <title>The complete genome of Syntrophobotulus glycolicus DSM 8271.</title>
        <authorList>
            <person name="Lucas S."/>
            <person name="Copeland A."/>
            <person name="Lapidus A."/>
            <person name="Bruce D."/>
            <person name="Goodwin L."/>
            <person name="Pitluck S."/>
            <person name="Kyrpides N."/>
            <person name="Mavromatis K."/>
            <person name="Pagani I."/>
            <person name="Ivanova N."/>
            <person name="Mikhailova N."/>
            <person name="Chertkov O."/>
            <person name="Held B."/>
            <person name="Detter J.C."/>
            <person name="Tapia R."/>
            <person name="Han C."/>
            <person name="Land M."/>
            <person name="Hauser L."/>
            <person name="Markowitz V."/>
            <person name="Cheng J.-F."/>
            <person name="Hugenholtz P."/>
            <person name="Woyke T."/>
            <person name="Wu D."/>
            <person name="Spring S."/>
            <person name="Schroeder M."/>
            <person name="Brambilla E."/>
            <person name="Klenk H.-P."/>
            <person name="Eisen J.A."/>
        </authorList>
    </citation>
    <scope>NUCLEOTIDE SEQUENCE [LARGE SCALE GENOMIC DNA]</scope>
    <source>
        <strain evidence="5">DSM 8271 / FlGlyR</strain>
    </source>
</reference>
<feature type="transmembrane region" description="Helical" evidence="1">
    <location>
        <begin position="118"/>
        <end position="138"/>
    </location>
</feature>
<protein>
    <submittedName>
        <fullName evidence="4">Diguanylate cyclase and metal dependent phosphohydrolase</fullName>
    </submittedName>
</protein>
<dbReference type="SUPFAM" id="SSF55073">
    <property type="entry name" value="Nucleotide cyclase"/>
    <property type="match status" value="1"/>
</dbReference>
<organism evidence="4 5">
    <name type="scientific">Syntrophobotulus glycolicus (strain DSM 8271 / FlGlyR)</name>
    <dbReference type="NCBI Taxonomy" id="645991"/>
    <lineage>
        <taxon>Bacteria</taxon>
        <taxon>Bacillati</taxon>
        <taxon>Bacillota</taxon>
        <taxon>Clostridia</taxon>
        <taxon>Eubacteriales</taxon>
        <taxon>Desulfitobacteriaceae</taxon>
        <taxon>Syntrophobotulus</taxon>
    </lineage>
</organism>
<feature type="transmembrane region" description="Helical" evidence="1">
    <location>
        <begin position="62"/>
        <end position="87"/>
    </location>
</feature>
<dbReference type="Pfam" id="PF00990">
    <property type="entry name" value="GGDEF"/>
    <property type="match status" value="1"/>
</dbReference>
<evidence type="ECO:0000259" key="2">
    <source>
        <dbReference type="PROSITE" id="PS50887"/>
    </source>
</evidence>
<dbReference type="InterPro" id="IPR029787">
    <property type="entry name" value="Nucleotide_cyclase"/>
</dbReference>
<feature type="transmembrane region" description="Helical" evidence="1">
    <location>
        <begin position="180"/>
        <end position="199"/>
    </location>
</feature>
<evidence type="ECO:0000259" key="3">
    <source>
        <dbReference type="PROSITE" id="PS51832"/>
    </source>
</evidence>
<name>F0SX20_SYNGF</name>
<proteinExistence type="predicted"/>
<dbReference type="NCBIfam" id="TIGR00254">
    <property type="entry name" value="GGDEF"/>
    <property type="match status" value="1"/>
</dbReference>
<dbReference type="Proteomes" id="UP000007488">
    <property type="component" value="Chromosome"/>
</dbReference>
<accession>F0SX20</accession>
<dbReference type="InterPro" id="IPR052020">
    <property type="entry name" value="Cyclic_di-GMP/3'3'-cGAMP_PDE"/>
</dbReference>
<feature type="transmembrane region" description="Helical" evidence="1">
    <location>
        <begin position="94"/>
        <end position="112"/>
    </location>
</feature>
<dbReference type="SMART" id="SM00267">
    <property type="entry name" value="GGDEF"/>
    <property type="match status" value="1"/>
</dbReference>
<feature type="transmembrane region" description="Helical" evidence="1">
    <location>
        <begin position="32"/>
        <end position="50"/>
    </location>
</feature>
<dbReference type="RefSeq" id="WP_013624673.1">
    <property type="nucleotide sequence ID" value="NC_015172.1"/>
</dbReference>
<dbReference type="Pfam" id="PF13487">
    <property type="entry name" value="HD_5"/>
    <property type="match status" value="1"/>
</dbReference>
<dbReference type="PANTHER" id="PTHR45228:SF1">
    <property type="entry name" value="CYCLIC DI-GMP PHOSPHODIESTERASE TM_0186"/>
    <property type="match status" value="1"/>
</dbReference>
<dbReference type="InterPro" id="IPR037522">
    <property type="entry name" value="HD_GYP_dom"/>
</dbReference>
<gene>
    <name evidence="4" type="ordered locus">Sgly_1502</name>
</gene>
<dbReference type="Gene3D" id="1.10.3210.10">
    <property type="entry name" value="Hypothetical protein af1432"/>
    <property type="match status" value="1"/>
</dbReference>
<sequence length="555" mass="62844">METSALLLIASLGAISVLLMLYAYIFTFDHRLFLGLWFIGWAVIALNYSLDAFFPDLLRQNRLILGLSLSSYFWANLLISWGTFIFLKIKAGMSLLLTAGMVWLFFFIFLFANRSGSALQMIQYTCFAVYVLSSWVGIAMIRSAGRYGNLALFLGLLNIAWVSNTVFSSCILKIPQMAPYIVSQIILILNAIGLIQLFLKEQKDEIKQGLDHITYLTSYDELTGLHNKAYFDKKILEMGKNNDCLPISLLVGDMNGLKFVNDVLGHQEGDNWLKRMALIIRQSCRKNDITARWGGDEFAMILPNTDKETAFHIGQRIRTACKSNQETDILLSISLGVATKTDRETDLLEVLKQAEEFMYEMKLIEGKKAKWAIAEILGKLLQKKDYETKGHLERMESLAKEFAQTLNFSRENLNQLLQAAKLHDIGKIAIPGDIVLKKSQLNEAEWSAIKRHVEIGYRIAHASGEFAHLADIILYHHEWWNGQGYPQGLKEEEIPFLARIISILDAFDVMTNRQPYKPAKTVNEALDELCLKAGTQFDPVLVPIFVQMMTAKGLG</sequence>
<evidence type="ECO:0000256" key="1">
    <source>
        <dbReference type="SAM" id="Phobius"/>
    </source>
</evidence>
<dbReference type="EMBL" id="CP002547">
    <property type="protein sequence ID" value="ADY55803.1"/>
    <property type="molecule type" value="Genomic_DNA"/>
</dbReference>
<evidence type="ECO:0000313" key="5">
    <source>
        <dbReference type="Proteomes" id="UP000007488"/>
    </source>
</evidence>
<dbReference type="PANTHER" id="PTHR45228">
    <property type="entry name" value="CYCLIC DI-GMP PHOSPHODIESTERASE TM_0186-RELATED"/>
    <property type="match status" value="1"/>
</dbReference>
<dbReference type="PROSITE" id="PS50887">
    <property type="entry name" value="GGDEF"/>
    <property type="match status" value="1"/>
</dbReference>
<evidence type="ECO:0000313" key="4">
    <source>
        <dbReference type="EMBL" id="ADY55803.1"/>
    </source>
</evidence>
<dbReference type="SMART" id="SM00471">
    <property type="entry name" value="HDc"/>
    <property type="match status" value="1"/>
</dbReference>
<keyword evidence="1" id="KW-0812">Transmembrane</keyword>
<feature type="transmembrane region" description="Helical" evidence="1">
    <location>
        <begin position="6"/>
        <end position="25"/>
    </location>
</feature>
<dbReference type="SUPFAM" id="SSF109604">
    <property type="entry name" value="HD-domain/PDEase-like"/>
    <property type="match status" value="1"/>
</dbReference>
<dbReference type="CDD" id="cd00077">
    <property type="entry name" value="HDc"/>
    <property type="match status" value="1"/>
</dbReference>
<feature type="transmembrane region" description="Helical" evidence="1">
    <location>
        <begin position="150"/>
        <end position="174"/>
    </location>
</feature>
<dbReference type="STRING" id="645991.Sgly_1502"/>
<reference evidence="4 5" key="1">
    <citation type="journal article" date="2011" name="Stand. Genomic Sci.">
        <title>Complete genome sequence of Syntrophobotulus glycolicus type strain (FlGlyR).</title>
        <authorList>
            <person name="Han C."/>
            <person name="Mwirichia R."/>
            <person name="Chertkov O."/>
            <person name="Held B."/>
            <person name="Lapidus A."/>
            <person name="Nolan M."/>
            <person name="Lucas S."/>
            <person name="Hammon N."/>
            <person name="Deshpande S."/>
            <person name="Cheng J.F."/>
            <person name="Tapia R."/>
            <person name="Goodwin L."/>
            <person name="Pitluck S."/>
            <person name="Huntemann M."/>
            <person name="Liolios K."/>
            <person name="Ivanova N."/>
            <person name="Pagani I."/>
            <person name="Mavromatis K."/>
            <person name="Ovchinikova G."/>
            <person name="Pati A."/>
            <person name="Chen A."/>
            <person name="Palaniappan K."/>
            <person name="Land M."/>
            <person name="Hauser L."/>
            <person name="Brambilla E.M."/>
            <person name="Rohde M."/>
            <person name="Spring S."/>
            <person name="Sikorski J."/>
            <person name="Goker M."/>
            <person name="Woyke T."/>
            <person name="Bristow J."/>
            <person name="Eisen J.A."/>
            <person name="Markowitz V."/>
            <person name="Hugenholtz P."/>
            <person name="Kyrpides N.C."/>
            <person name="Klenk H.P."/>
            <person name="Detter J.C."/>
        </authorList>
    </citation>
    <scope>NUCLEOTIDE SEQUENCE [LARGE SCALE GENOMIC DNA]</scope>
    <source>
        <strain evidence="5">DSM 8271 / FlGlyR</strain>
    </source>
</reference>
<keyword evidence="5" id="KW-1185">Reference proteome</keyword>